<evidence type="ECO:0000256" key="6">
    <source>
        <dbReference type="ARBA" id="ARBA00023170"/>
    </source>
</evidence>
<dbReference type="InterPro" id="IPR011050">
    <property type="entry name" value="Pectin_lyase_fold/virulence"/>
</dbReference>
<dbReference type="GO" id="GO:0038039">
    <property type="term" value="C:G protein-coupled receptor heterodimeric complex"/>
    <property type="evidence" value="ECO:0007669"/>
    <property type="project" value="TreeGrafter"/>
</dbReference>
<evidence type="ECO:0000256" key="1">
    <source>
        <dbReference type="ARBA" id="ARBA00004141"/>
    </source>
</evidence>
<feature type="transmembrane region" description="Helical" evidence="10">
    <location>
        <begin position="794"/>
        <end position="816"/>
    </location>
</feature>
<name>F4PI75_CACFS</name>
<dbReference type="PANTHER" id="PTHR10519">
    <property type="entry name" value="GABA-B RECEPTOR"/>
    <property type="match status" value="1"/>
</dbReference>
<organism evidence="13 14">
    <name type="scientific">Cavenderia fasciculata</name>
    <name type="common">Slime mold</name>
    <name type="synonym">Dictyostelium fasciculatum</name>
    <dbReference type="NCBI Taxonomy" id="261658"/>
    <lineage>
        <taxon>Eukaryota</taxon>
        <taxon>Amoebozoa</taxon>
        <taxon>Evosea</taxon>
        <taxon>Eumycetozoa</taxon>
        <taxon>Dictyostelia</taxon>
        <taxon>Acytosteliales</taxon>
        <taxon>Cavenderiaceae</taxon>
        <taxon>Cavenderia</taxon>
    </lineage>
</organism>
<evidence type="ECO:0000256" key="5">
    <source>
        <dbReference type="ARBA" id="ARBA00023136"/>
    </source>
</evidence>
<evidence type="ECO:0000259" key="12">
    <source>
        <dbReference type="Pfam" id="PF00003"/>
    </source>
</evidence>
<comment type="subcellular location">
    <subcellularLocation>
        <location evidence="1">Membrane</location>
        <topology evidence="1">Multi-pass membrane protein</topology>
    </subcellularLocation>
</comment>
<gene>
    <name evidence="13" type="primary">grlR</name>
    <name evidence="13" type="ORF">DFA_03607</name>
</gene>
<feature type="chain" id="PRO_5012519715" evidence="11">
    <location>
        <begin position="16"/>
        <end position="1071"/>
    </location>
</feature>
<evidence type="ECO:0000313" key="14">
    <source>
        <dbReference type="Proteomes" id="UP000007797"/>
    </source>
</evidence>
<dbReference type="PANTHER" id="PTHR10519:SF20">
    <property type="entry name" value="G-PROTEIN COUPLED RECEPTOR 156-RELATED"/>
    <property type="match status" value="1"/>
</dbReference>
<keyword evidence="5 10" id="KW-0472">Membrane</keyword>
<evidence type="ECO:0000256" key="3">
    <source>
        <dbReference type="ARBA" id="ARBA00022989"/>
    </source>
</evidence>
<dbReference type="Proteomes" id="UP000007797">
    <property type="component" value="Unassembled WGS sequence"/>
</dbReference>
<feature type="compositionally biased region" description="Low complexity" evidence="9">
    <location>
        <begin position="946"/>
        <end position="960"/>
    </location>
</feature>
<feature type="signal peptide" evidence="11">
    <location>
        <begin position="1"/>
        <end position="15"/>
    </location>
</feature>
<dbReference type="InterPro" id="IPR017978">
    <property type="entry name" value="GPCR_3_C"/>
</dbReference>
<feature type="transmembrane region" description="Helical" evidence="10">
    <location>
        <begin position="862"/>
        <end position="880"/>
    </location>
</feature>
<evidence type="ECO:0000256" key="8">
    <source>
        <dbReference type="ARBA" id="ARBA00023224"/>
    </source>
</evidence>
<keyword evidence="2 10" id="KW-0812">Transmembrane</keyword>
<dbReference type="EMBL" id="GL883006">
    <property type="protein sequence ID" value="EGG25358.1"/>
    <property type="molecule type" value="Genomic_DNA"/>
</dbReference>
<feature type="transmembrane region" description="Helical" evidence="10">
    <location>
        <begin position="836"/>
        <end position="855"/>
    </location>
</feature>
<dbReference type="OMA" id="PGTFYES"/>
<keyword evidence="14" id="KW-1185">Reference proteome</keyword>
<accession>F4PI75</accession>
<keyword evidence="4" id="KW-0297">G-protein coupled receptor</keyword>
<evidence type="ECO:0000256" key="4">
    <source>
        <dbReference type="ARBA" id="ARBA00023040"/>
    </source>
</evidence>
<evidence type="ECO:0000256" key="11">
    <source>
        <dbReference type="SAM" id="SignalP"/>
    </source>
</evidence>
<proteinExistence type="predicted"/>
<dbReference type="KEGG" id="dfa:DFA_03607"/>
<keyword evidence="11" id="KW-0732">Signal</keyword>
<feature type="compositionally biased region" description="Low complexity" evidence="9">
    <location>
        <begin position="1018"/>
        <end position="1029"/>
    </location>
</feature>
<dbReference type="RefSeq" id="XP_004363209.1">
    <property type="nucleotide sequence ID" value="XM_004363152.1"/>
</dbReference>
<dbReference type="Pfam" id="PF00003">
    <property type="entry name" value="7tm_3"/>
    <property type="match status" value="1"/>
</dbReference>
<keyword evidence="7" id="KW-0325">Glycoprotein</keyword>
<keyword evidence="6 13" id="KW-0675">Receptor</keyword>
<evidence type="ECO:0000256" key="9">
    <source>
        <dbReference type="SAM" id="MobiDB-lite"/>
    </source>
</evidence>
<evidence type="ECO:0000256" key="10">
    <source>
        <dbReference type="SAM" id="Phobius"/>
    </source>
</evidence>
<evidence type="ECO:0000256" key="2">
    <source>
        <dbReference type="ARBA" id="ARBA00022692"/>
    </source>
</evidence>
<dbReference type="OrthoDB" id="2150267at2759"/>
<feature type="transmembrane region" description="Helical" evidence="10">
    <location>
        <begin position="752"/>
        <end position="773"/>
    </location>
</feature>
<feature type="region of interest" description="Disordered" evidence="9">
    <location>
        <begin position="1018"/>
        <end position="1071"/>
    </location>
</feature>
<feature type="transmembrane region" description="Helical" evidence="10">
    <location>
        <begin position="690"/>
        <end position="712"/>
    </location>
</feature>
<evidence type="ECO:0000256" key="7">
    <source>
        <dbReference type="ARBA" id="ARBA00023180"/>
    </source>
</evidence>
<feature type="compositionally biased region" description="Polar residues" evidence="9">
    <location>
        <begin position="980"/>
        <end position="992"/>
    </location>
</feature>
<dbReference type="SUPFAM" id="SSF51126">
    <property type="entry name" value="Pectin lyase-like"/>
    <property type="match status" value="1"/>
</dbReference>
<dbReference type="GO" id="GO:0004965">
    <property type="term" value="F:G protein-coupled GABA receptor activity"/>
    <property type="evidence" value="ECO:0007669"/>
    <property type="project" value="InterPro"/>
</dbReference>
<dbReference type="InterPro" id="IPR002455">
    <property type="entry name" value="GPCR3_GABA-B"/>
</dbReference>
<keyword evidence="3 10" id="KW-1133">Transmembrane helix</keyword>
<sequence>MKLILILLFFQYGDDNSGCGRSKSLPCQSIKYTIEIEAANSFGAVINLLPGDYFETNYTTIANANYTIVGVDGPDYTMLHSNLGLFYVNNSNFILIGVSIVNTTTNLVGEFVKGNTINADALEADISFNNPQALIVTISQNAADYIIYSKQSLVWMRRSIIMSNNAYFLTFCLRTIFFFEYGIVTYNTADYALFFDTSILKIARSRFRLNASLFGNIIANNRTLFNISESIFRENVSSYNGGVFSIQGDNQSKFDKNYAPASAAFSISSKGIVVSLCEFIGQTKATTQVTMYGVAVTLFADCSFKGMIGTLFQMDQVSILYIVHSKVSMHEGKMLTSYGRGEAIITNTEVSSNNYSDDLIVIFNRARVYLLLCSFINNTVSSFVTSKYGAKVVWIASYANNNTLNNHMFVGFYQFEMTFDNAWLGNNIGLNKGVFIQSDQTGSISMTNSHFINNTAQYGTVLYLRTPTKHNLTFLSEMYNNTYYSRCVAPLLCTHCPENPRNFCYFGFFENNTIIGNSVSKAGAIVYYEKNDVLMRFICRSCYERNNTADHGQLYNTYFDSFEVIVPRTMGTPEQIQAIFLALDAFGNRLQGRTDVSFFISSCPNVTLTGIRNVGLSMVGMAVMYNIKVSAPPGTVCNFTFTAVSLLLPTPQVINVSMVVRNCTGDATPYIVEDTYYCLTLHGISNILKIIMSTIAIVITLFLMFCIAYTFYKREHPIIHYSNQYFMYTVLFGCLLSSVSIFPTLFVGTFVTAFAIIPTGIIAFISIFIHNLKPRYVYDLNNSKVAYTCGNSDNIYLILIYIYLVAICLVGSVMAIKFRKYKTRQGTFHEPNVIGIMLYNGLILLIIIIPLRFSFPQNPNASTIIVGSVIFVFALSTSILNDAIVVNLKKTIEEQENELQRNKDILKFYSIYGDENDHLDFANQDIFSPNSPTTAVVDPNHFSPTSSSISSSSNLSSSNSHIGQFSDNILFSDVHGIPDPQQQQHEQGNQLIESDDSTSSSEDLEFALNQHLFQQNLQQNPQHQQQPNNQEEDAFVTNLRNRFKERRDKRLSKSESSSPIRHRPSPNNKKS</sequence>
<evidence type="ECO:0000313" key="13">
    <source>
        <dbReference type="EMBL" id="EGG25358.1"/>
    </source>
</evidence>
<reference evidence="14" key="1">
    <citation type="journal article" date="2011" name="Genome Res.">
        <title>Phylogeny-wide analysis of social amoeba genomes highlights ancient origins for complex intercellular communication.</title>
        <authorList>
            <person name="Heidel A.J."/>
            <person name="Lawal H.M."/>
            <person name="Felder M."/>
            <person name="Schilde C."/>
            <person name="Helps N.R."/>
            <person name="Tunggal B."/>
            <person name="Rivero F."/>
            <person name="John U."/>
            <person name="Schleicher M."/>
            <person name="Eichinger L."/>
            <person name="Platzer M."/>
            <person name="Noegel A.A."/>
            <person name="Schaap P."/>
            <person name="Gloeckner G."/>
        </authorList>
    </citation>
    <scope>NUCLEOTIDE SEQUENCE [LARGE SCALE GENOMIC DNA]</scope>
    <source>
        <strain evidence="14">SH3</strain>
    </source>
</reference>
<protein>
    <submittedName>
        <fullName evidence="13">G-protein-coupled receptor family 3 protein 17</fullName>
    </submittedName>
</protein>
<feature type="region of interest" description="Disordered" evidence="9">
    <location>
        <begin position="932"/>
        <end position="1002"/>
    </location>
</feature>
<feature type="transmembrane region" description="Helical" evidence="10">
    <location>
        <begin position="724"/>
        <end position="746"/>
    </location>
</feature>
<keyword evidence="8" id="KW-0807">Transducer</keyword>
<dbReference type="GeneID" id="14877467"/>
<dbReference type="GO" id="GO:0007214">
    <property type="term" value="P:gamma-aminobutyric acid signaling pathway"/>
    <property type="evidence" value="ECO:0007669"/>
    <property type="project" value="TreeGrafter"/>
</dbReference>
<dbReference type="AlphaFoldDB" id="F4PI75"/>
<feature type="domain" description="G-protein coupled receptors family 3 profile" evidence="12">
    <location>
        <begin position="751"/>
        <end position="876"/>
    </location>
</feature>
<feature type="compositionally biased region" description="Basic residues" evidence="9">
    <location>
        <begin position="1060"/>
        <end position="1071"/>
    </location>
</feature>